<dbReference type="eggNOG" id="ENOG502Z8VU">
    <property type="taxonomic scope" value="Bacteria"/>
</dbReference>
<gene>
    <name evidence="1" type="ORF">AT03_14410</name>
</gene>
<evidence type="ECO:0000313" key="2">
    <source>
        <dbReference type="Proteomes" id="UP000029986"/>
    </source>
</evidence>
<reference evidence="1 2" key="1">
    <citation type="journal article" date="2014" name="Gut Pathog.">
        <title>Gene clusters of Hafnia alvei strain FB1 important in survival and pathogenesis: a draft genome perspective.</title>
        <authorList>
            <person name="Tan J.Y."/>
            <person name="Yin W.F."/>
            <person name="Chan K.G."/>
        </authorList>
    </citation>
    <scope>NUCLEOTIDE SEQUENCE [LARGE SCALE GENOMIC DNA]</scope>
    <source>
        <strain evidence="1 2">FB1</strain>
    </source>
</reference>
<organism evidence="1 2">
    <name type="scientific">Hafnia alvei FB1</name>
    <dbReference type="NCBI Taxonomy" id="1453496"/>
    <lineage>
        <taxon>Bacteria</taxon>
        <taxon>Pseudomonadati</taxon>
        <taxon>Pseudomonadota</taxon>
        <taxon>Gammaproteobacteria</taxon>
        <taxon>Enterobacterales</taxon>
        <taxon>Hafniaceae</taxon>
        <taxon>Hafnia</taxon>
    </lineage>
</organism>
<proteinExistence type="predicted"/>
<dbReference type="PATRIC" id="fig|1453496.5.peg.2942"/>
<sequence length="447" mass="50971">MSENGLTSFIVSFIAGRGALKLEAFDKDVQKKLAAVDEENHGELSIRLAEERQELAQRYEICRWLTDAAARAGQISLVTHAAKFTHGDSKSSSVLFHAKSSGDSCYLSSSTLNQPAIDAVGNAAVLDVAKFLQTECDGDSLVASLQRGDYSALKTFAESEEQLALWVEGFQQALSNKSPSSHKLAKQIYFPIGNDQYHLISPLFPSSLAHALHERIVAARFSDETKAANQARKEGLWHETPLVYYPNTAVMNIGGTKPQNISYLNSVRGGRVWLLPCSPPQFKRIEKRPIHIKNIFQRHGPFHPLAQNSSYQLKQYLLSVQDVANTVDIRNRRKELVDDIIVQLFAVVEGIQREEWQGWTSHEEYELKRAQQLWLDPYRCRDDEEFRFEREGGDWKKEVADDFALWLNLQLRAEALNMGITERIEWRTEPLFKKYIREFEWSLAEKL</sequence>
<dbReference type="NCBIfam" id="TIGR02564">
    <property type="entry name" value="cas_Csy1"/>
    <property type="match status" value="1"/>
</dbReference>
<dbReference type="HOGENOM" id="CLU_038921_0_0_6"/>
<dbReference type="Proteomes" id="UP000029986">
    <property type="component" value="Chromosome"/>
</dbReference>
<protein>
    <submittedName>
        <fullName evidence="1">CRISPR-associated protein</fullName>
    </submittedName>
</protein>
<dbReference type="InterPro" id="IPR013397">
    <property type="entry name" value="CRISPR-assoc_prot_Csy1"/>
</dbReference>
<dbReference type="KEGG" id="hav:AT03_14410"/>
<evidence type="ECO:0000313" key="1">
    <source>
        <dbReference type="EMBL" id="AIU73461.1"/>
    </source>
</evidence>
<name>A0A097R414_HAFAL</name>
<accession>A0A097R414</accession>
<dbReference type="AlphaFoldDB" id="A0A097R414"/>
<dbReference type="CDD" id="cd09735">
    <property type="entry name" value="Csy1_I-F"/>
    <property type="match status" value="1"/>
</dbReference>
<dbReference type="RefSeq" id="WP_025798009.1">
    <property type="nucleotide sequence ID" value="NZ_CP009706.1"/>
</dbReference>
<dbReference type="OrthoDB" id="9815616at2"/>
<keyword evidence="2" id="KW-1185">Reference proteome</keyword>
<dbReference type="Pfam" id="PF09611">
    <property type="entry name" value="Cas_Csy1"/>
    <property type="match status" value="1"/>
</dbReference>
<dbReference type="EMBL" id="CP009706">
    <property type="protein sequence ID" value="AIU73461.1"/>
    <property type="molecule type" value="Genomic_DNA"/>
</dbReference>